<organism evidence="1 2">
    <name type="scientific">Desmophyllum pertusum</name>
    <dbReference type="NCBI Taxonomy" id="174260"/>
    <lineage>
        <taxon>Eukaryota</taxon>
        <taxon>Metazoa</taxon>
        <taxon>Cnidaria</taxon>
        <taxon>Anthozoa</taxon>
        <taxon>Hexacorallia</taxon>
        <taxon>Scleractinia</taxon>
        <taxon>Caryophylliina</taxon>
        <taxon>Caryophylliidae</taxon>
        <taxon>Desmophyllum</taxon>
    </lineage>
</organism>
<name>A0A9W9YVX8_9CNID</name>
<accession>A0A9W9YVX8</accession>
<dbReference type="Proteomes" id="UP001163046">
    <property type="component" value="Unassembled WGS sequence"/>
</dbReference>
<comment type="caution">
    <text evidence="1">The sequence shown here is derived from an EMBL/GenBank/DDBJ whole genome shotgun (WGS) entry which is preliminary data.</text>
</comment>
<evidence type="ECO:0000313" key="1">
    <source>
        <dbReference type="EMBL" id="KAJ7370432.1"/>
    </source>
</evidence>
<dbReference type="AlphaFoldDB" id="A0A9W9YVX8"/>
<reference evidence="1" key="1">
    <citation type="submission" date="2023-01" db="EMBL/GenBank/DDBJ databases">
        <title>Genome assembly of the deep-sea coral Lophelia pertusa.</title>
        <authorList>
            <person name="Herrera S."/>
            <person name="Cordes E."/>
        </authorList>
    </citation>
    <scope>NUCLEOTIDE SEQUENCE</scope>
    <source>
        <strain evidence="1">USNM1676648</strain>
        <tissue evidence="1">Polyp</tissue>
    </source>
</reference>
<dbReference type="InterPro" id="IPR029063">
    <property type="entry name" value="SAM-dependent_MTases_sf"/>
</dbReference>
<dbReference type="EMBL" id="MU826865">
    <property type="protein sequence ID" value="KAJ7370432.1"/>
    <property type="molecule type" value="Genomic_DNA"/>
</dbReference>
<keyword evidence="2" id="KW-1185">Reference proteome</keyword>
<evidence type="ECO:0000313" key="2">
    <source>
        <dbReference type="Proteomes" id="UP001163046"/>
    </source>
</evidence>
<dbReference type="Gene3D" id="3.40.50.150">
    <property type="entry name" value="Vaccinia Virus protein VP39"/>
    <property type="match status" value="1"/>
</dbReference>
<sequence>MSASTQQEKAILKCIEEHIVPVINKGISELPEPFRVLSVGSGEGENDINILKALYKISRVEEKGFH</sequence>
<proteinExistence type="predicted"/>
<protein>
    <submittedName>
        <fullName evidence="1">Uncharacterized protein</fullName>
    </submittedName>
</protein>
<gene>
    <name evidence="1" type="ORF">OS493_032322</name>
</gene>
<dbReference type="OrthoDB" id="5984880at2759"/>